<gene>
    <name evidence="26" type="ORF">fugu_019344</name>
</gene>
<feature type="transmembrane region" description="Helical" evidence="24">
    <location>
        <begin position="224"/>
        <end position="248"/>
    </location>
</feature>
<comment type="similarity">
    <text evidence="2">Belongs to the potassium channel HCN family.</text>
</comment>
<feature type="domain" description="Cyclic nucleotide-binding" evidence="25">
    <location>
        <begin position="556"/>
        <end position="662"/>
    </location>
</feature>
<feature type="compositionally biased region" description="Polar residues" evidence="23">
    <location>
        <begin position="912"/>
        <end position="922"/>
    </location>
</feature>
<keyword evidence="15" id="KW-0406">Ion transport</keyword>
<reference evidence="26 27" key="1">
    <citation type="submission" date="2019-04" db="EMBL/GenBank/DDBJ databases">
        <title>The sequence and de novo assembly of Takifugu bimaculatus genome using PacBio and Hi-C technologies.</title>
        <authorList>
            <person name="Xu P."/>
            <person name="Liu B."/>
            <person name="Zhou Z."/>
        </authorList>
    </citation>
    <scope>NUCLEOTIDE SEQUENCE [LARGE SCALE GENOMIC DNA]</scope>
    <source>
        <strain evidence="26">TB-2018</strain>
        <tissue evidence="26">Muscle</tissue>
    </source>
</reference>
<dbReference type="GO" id="GO:0030552">
    <property type="term" value="F:cAMP binding"/>
    <property type="evidence" value="ECO:0007669"/>
    <property type="project" value="UniProtKB-KW"/>
</dbReference>
<dbReference type="Proteomes" id="UP000516260">
    <property type="component" value="Chromosome 21"/>
</dbReference>
<keyword evidence="14" id="KW-0915">Sodium</keyword>
<evidence type="ECO:0000256" key="3">
    <source>
        <dbReference type="ARBA" id="ARBA00022448"/>
    </source>
</evidence>
<keyword evidence="7" id="KW-0116">cAMP-binding</keyword>
<keyword evidence="8 24" id="KW-0812">Transmembrane</keyword>
<dbReference type="Pfam" id="PF00027">
    <property type="entry name" value="cNMP_binding"/>
    <property type="match status" value="1"/>
</dbReference>
<evidence type="ECO:0000256" key="4">
    <source>
        <dbReference type="ARBA" id="ARBA00022461"/>
    </source>
</evidence>
<dbReference type="FunFam" id="2.60.120.10:FF:000007">
    <property type="entry name" value="Putative potassium/sodium hyperpolarization-activated cyclic nucleotide-gated channel 2"/>
    <property type="match status" value="1"/>
</dbReference>
<dbReference type="Pfam" id="PF00520">
    <property type="entry name" value="Ion_trans"/>
    <property type="match status" value="1"/>
</dbReference>
<evidence type="ECO:0000256" key="9">
    <source>
        <dbReference type="ARBA" id="ARBA00022741"/>
    </source>
</evidence>
<dbReference type="SUPFAM" id="SSF51206">
    <property type="entry name" value="cAMP-binding domain-like"/>
    <property type="match status" value="1"/>
</dbReference>
<dbReference type="InterPro" id="IPR003938">
    <property type="entry name" value="K_chnl_volt-dep_EAG/ELK/ERG"/>
</dbReference>
<protein>
    <recommendedName>
        <fullName evidence="25">Cyclic nucleotide-binding domain-containing protein</fullName>
    </recommendedName>
</protein>
<dbReference type="Pfam" id="PF08412">
    <property type="entry name" value="Ion_trans_N"/>
    <property type="match status" value="1"/>
</dbReference>
<feature type="compositionally biased region" description="Low complexity" evidence="23">
    <location>
        <begin position="866"/>
        <end position="902"/>
    </location>
</feature>
<dbReference type="InterPro" id="IPR018488">
    <property type="entry name" value="cNMP-bd_CS"/>
</dbReference>
<dbReference type="Gene3D" id="1.10.287.630">
    <property type="entry name" value="Helix hairpin bin"/>
    <property type="match status" value="1"/>
</dbReference>
<keyword evidence="16 24" id="KW-0472">Membrane</keyword>
<keyword evidence="12" id="KW-0630">Potassium</keyword>
<dbReference type="InterPro" id="IPR018490">
    <property type="entry name" value="cNMP-bd_dom_sf"/>
</dbReference>
<accession>A0A4Z2BK80</accession>
<keyword evidence="9" id="KW-0547">Nucleotide-binding</keyword>
<dbReference type="GO" id="GO:0030424">
    <property type="term" value="C:axon"/>
    <property type="evidence" value="ECO:0007669"/>
    <property type="project" value="TreeGrafter"/>
</dbReference>
<dbReference type="InterPro" id="IPR051413">
    <property type="entry name" value="K/Na_HCN_channel"/>
</dbReference>
<evidence type="ECO:0000256" key="22">
    <source>
        <dbReference type="ARBA" id="ARBA00036239"/>
    </source>
</evidence>
<comment type="caution">
    <text evidence="26">The sequence shown here is derived from an EMBL/GenBank/DDBJ whole genome shotgun (WGS) entry which is preliminary data.</text>
</comment>
<keyword evidence="4" id="KW-0894">Sodium channel</keyword>
<feature type="compositionally biased region" description="Basic and acidic residues" evidence="23">
    <location>
        <begin position="104"/>
        <end position="121"/>
    </location>
</feature>
<evidence type="ECO:0000256" key="24">
    <source>
        <dbReference type="SAM" id="Phobius"/>
    </source>
</evidence>
<comment type="catalytic activity">
    <reaction evidence="21">
        <text>K(+)(in) = K(+)(out)</text>
        <dbReference type="Rhea" id="RHEA:29463"/>
        <dbReference type="ChEBI" id="CHEBI:29103"/>
    </reaction>
</comment>
<proteinExistence type="inferred from homology"/>
<keyword evidence="27" id="KW-1185">Reference proteome</keyword>
<evidence type="ECO:0000256" key="7">
    <source>
        <dbReference type="ARBA" id="ARBA00022566"/>
    </source>
</evidence>
<evidence type="ECO:0000256" key="13">
    <source>
        <dbReference type="ARBA" id="ARBA00022989"/>
    </source>
</evidence>
<evidence type="ECO:0000256" key="15">
    <source>
        <dbReference type="ARBA" id="ARBA00023065"/>
    </source>
</evidence>
<dbReference type="GO" id="GO:0003254">
    <property type="term" value="P:regulation of membrane depolarization"/>
    <property type="evidence" value="ECO:0007669"/>
    <property type="project" value="TreeGrafter"/>
</dbReference>
<dbReference type="GO" id="GO:0005249">
    <property type="term" value="F:voltage-gated potassium channel activity"/>
    <property type="evidence" value="ECO:0007669"/>
    <property type="project" value="InterPro"/>
</dbReference>
<dbReference type="AlphaFoldDB" id="A0A4Z2BK80"/>
<keyword evidence="20" id="KW-0407">Ion channel</keyword>
<keyword evidence="5" id="KW-1003">Cell membrane</keyword>
<evidence type="ECO:0000313" key="26">
    <source>
        <dbReference type="EMBL" id="TNM92332.1"/>
    </source>
</evidence>
<evidence type="ECO:0000256" key="20">
    <source>
        <dbReference type="ARBA" id="ARBA00023303"/>
    </source>
</evidence>
<dbReference type="GO" id="GO:0098855">
    <property type="term" value="C:HCN channel complex"/>
    <property type="evidence" value="ECO:0007669"/>
    <property type="project" value="TreeGrafter"/>
</dbReference>
<evidence type="ECO:0000256" key="14">
    <source>
        <dbReference type="ARBA" id="ARBA00023053"/>
    </source>
</evidence>
<evidence type="ECO:0000256" key="1">
    <source>
        <dbReference type="ARBA" id="ARBA00004651"/>
    </source>
</evidence>
<dbReference type="PROSITE" id="PS00888">
    <property type="entry name" value="CNMP_BINDING_1"/>
    <property type="match status" value="1"/>
</dbReference>
<dbReference type="Gene3D" id="1.10.287.70">
    <property type="match status" value="1"/>
</dbReference>
<evidence type="ECO:0000259" key="25">
    <source>
        <dbReference type="PROSITE" id="PS50042"/>
    </source>
</evidence>
<evidence type="ECO:0000256" key="5">
    <source>
        <dbReference type="ARBA" id="ARBA00022475"/>
    </source>
</evidence>
<dbReference type="SUPFAM" id="SSF81324">
    <property type="entry name" value="Voltage-gated potassium channels"/>
    <property type="match status" value="1"/>
</dbReference>
<evidence type="ECO:0000256" key="18">
    <source>
        <dbReference type="ARBA" id="ARBA00023201"/>
    </source>
</evidence>
<dbReference type="FunFam" id="1.10.287.70:FF:000031">
    <property type="entry name" value="Potassium/sodium hyperpolarization-activated cyclic nucleotide-gated channel 1, putative"/>
    <property type="match status" value="1"/>
</dbReference>
<dbReference type="PRINTS" id="PR01463">
    <property type="entry name" value="EAGCHANLFMLY"/>
</dbReference>
<dbReference type="Gene3D" id="2.60.120.10">
    <property type="entry name" value="Jelly Rolls"/>
    <property type="match status" value="1"/>
</dbReference>
<evidence type="ECO:0000256" key="19">
    <source>
        <dbReference type="ARBA" id="ARBA00023286"/>
    </source>
</evidence>
<keyword evidence="13 24" id="KW-1133">Transmembrane helix</keyword>
<feature type="compositionally biased region" description="Basic and acidic residues" evidence="23">
    <location>
        <begin position="52"/>
        <end position="74"/>
    </location>
</feature>
<keyword evidence="18" id="KW-0739">Sodium transport</keyword>
<evidence type="ECO:0000256" key="17">
    <source>
        <dbReference type="ARBA" id="ARBA00023149"/>
    </source>
</evidence>
<dbReference type="FunFam" id="1.10.287.630:FF:000002">
    <property type="entry name" value="Potassium/sodium hyperpolarization-activated cyclic nucleotide-gated channel 4"/>
    <property type="match status" value="1"/>
</dbReference>
<comment type="subcellular location">
    <subcellularLocation>
        <location evidence="1">Cell membrane</location>
        <topology evidence="1">Multi-pass membrane protein</topology>
    </subcellularLocation>
</comment>
<evidence type="ECO:0000256" key="2">
    <source>
        <dbReference type="ARBA" id="ARBA00006305"/>
    </source>
</evidence>
<feature type="transmembrane region" description="Helical" evidence="24">
    <location>
        <begin position="453"/>
        <end position="478"/>
    </location>
</feature>
<name>A0A4Z2BK80_9TELE</name>
<keyword evidence="3" id="KW-0813">Transport</keyword>
<organism evidence="26 27">
    <name type="scientific">Takifugu bimaculatus</name>
    <dbReference type="NCBI Taxonomy" id="433685"/>
    <lineage>
        <taxon>Eukaryota</taxon>
        <taxon>Metazoa</taxon>
        <taxon>Chordata</taxon>
        <taxon>Craniata</taxon>
        <taxon>Vertebrata</taxon>
        <taxon>Euteleostomi</taxon>
        <taxon>Actinopterygii</taxon>
        <taxon>Neopterygii</taxon>
        <taxon>Teleostei</taxon>
        <taxon>Neoteleostei</taxon>
        <taxon>Acanthomorphata</taxon>
        <taxon>Eupercaria</taxon>
        <taxon>Tetraodontiformes</taxon>
        <taxon>Tetradontoidea</taxon>
        <taxon>Tetraodontidae</taxon>
        <taxon>Takifugu</taxon>
    </lineage>
</organism>
<evidence type="ECO:0000256" key="6">
    <source>
        <dbReference type="ARBA" id="ARBA00022538"/>
    </source>
</evidence>
<dbReference type="GO" id="GO:0005272">
    <property type="term" value="F:sodium channel activity"/>
    <property type="evidence" value="ECO:0007669"/>
    <property type="project" value="UniProtKB-KW"/>
</dbReference>
<evidence type="ECO:0000256" key="16">
    <source>
        <dbReference type="ARBA" id="ARBA00023136"/>
    </source>
</evidence>
<keyword evidence="17" id="KW-0114">cAMP</keyword>
<dbReference type="InterPro" id="IPR014710">
    <property type="entry name" value="RmlC-like_jellyroll"/>
</dbReference>
<dbReference type="CDD" id="cd00038">
    <property type="entry name" value="CAP_ED"/>
    <property type="match status" value="1"/>
</dbReference>
<keyword evidence="11" id="KW-0851">Voltage-gated channel</keyword>
<evidence type="ECO:0000256" key="23">
    <source>
        <dbReference type="SAM" id="MobiDB-lite"/>
    </source>
</evidence>
<keyword evidence="6" id="KW-0633">Potassium transport</keyword>
<comment type="catalytic activity">
    <reaction evidence="22">
        <text>Na(+)(in) = Na(+)(out)</text>
        <dbReference type="Rhea" id="RHEA:34963"/>
        <dbReference type="ChEBI" id="CHEBI:29101"/>
    </reaction>
</comment>
<dbReference type="PANTHER" id="PTHR45689">
    <property type="entry name" value="I[[H]] CHANNEL, ISOFORM E"/>
    <property type="match status" value="1"/>
</dbReference>
<evidence type="ECO:0000313" key="27">
    <source>
        <dbReference type="Proteomes" id="UP000516260"/>
    </source>
</evidence>
<keyword evidence="19" id="KW-1071">Ligand-gated ion channel</keyword>
<evidence type="ECO:0000256" key="11">
    <source>
        <dbReference type="ARBA" id="ARBA00022882"/>
    </source>
</evidence>
<dbReference type="GO" id="GO:0030425">
    <property type="term" value="C:dendrite"/>
    <property type="evidence" value="ECO:0007669"/>
    <property type="project" value="TreeGrafter"/>
</dbReference>
<sequence>MCQLIRSAVRAETRQQLFARQEPRPSVDGGNPRNLIQRALGRSVSVCSTRTGGREEQSRLKDIRKNPYSDRRADGASSRVQRAAPPEQETDRSATESNGNTHNTMEDKSNSFSSGKEEKADGNNVFQRQDSIQKNNTGSQNTKEHSNSVSFKGEREEAMVGFDDLEGASRQHGFMQRQFGAMMQPGVNKFSLRMFGSQKAVEKEQERVQTAGYWIIHPYSDFRFYWDLIMLIMMMGNLIIIPVGITFFSDQNTTTWLVFNVASDTIFLVDLVMNFRTGIVNEESSEIILDPKVIKMNYLKSWFVVDFLSSIPVDYIFLIVEKGFDSEVYKTARALRIVRFTKILSLLRLLRLSRLIRYIHQWEEIFHMTYDLASAVVRIFNLIGMMLLLCHWDGCLQYLVPLLQDFPPDCWVSLNGMVNVSWGKQYSYALFKAMSHMLCIGYGARAPVSMSDLWITMLSMIVGATCYAMFVGHATALIQSLDSSRRQYQEKYKQVEQYMSFHKLPADMRQKIHDYYEHRYQGKIFDEDNILSELNDPLKEEIVNFNCRKLVATMPLFANADPNFVTGMLSKLKFEVFQPNDYIIREGTVGKKMYFIQHGVASVITKSNKEMKLTDGSYFGEICLLTKGRRTASVRADTYCRLFSLSVDHFNEVLEEYPMMRRAFETVAIDRLDRIGKKNSLLLQKFQKDLNAGVFNTQENEMLKQIIRQDREMVMMVDRKQSVTGMNSTPASGNSIINSPAQPLFPTAFGFSQLQQSSAPMAYSASAIANASAARMLPVAAAAAAAAQAGYPPPSLSHSNLNSSLTNPQGVLQQGAIMSPCSFTAAMCSPPVQTPLANRSFQYGSRTASQLSLIQQPIGQPTLPLQQQLAQQPPAAAAASVPQQQASPQQQQQQQQQVPSPQRGDIPKGAQALQSGQPESRR</sequence>
<feature type="region of interest" description="Disordered" evidence="23">
    <location>
        <begin position="866"/>
        <end position="922"/>
    </location>
</feature>
<keyword evidence="10" id="KW-0631">Potassium channel</keyword>
<dbReference type="PROSITE" id="PS50042">
    <property type="entry name" value="CNMP_BINDING_3"/>
    <property type="match status" value="1"/>
</dbReference>
<dbReference type="PANTHER" id="PTHR45689:SF3">
    <property type="entry name" value="POTASSIUM_SODIUM HYPERPOLARIZATION-ACTIVATED CYCLIC NUCLEOTIDE-GATED CHANNEL 1"/>
    <property type="match status" value="1"/>
</dbReference>
<dbReference type="InterPro" id="IPR000595">
    <property type="entry name" value="cNMP-bd_dom"/>
</dbReference>
<evidence type="ECO:0000256" key="10">
    <source>
        <dbReference type="ARBA" id="ARBA00022826"/>
    </source>
</evidence>
<evidence type="ECO:0000256" key="21">
    <source>
        <dbReference type="ARBA" id="ARBA00034430"/>
    </source>
</evidence>
<evidence type="ECO:0000256" key="8">
    <source>
        <dbReference type="ARBA" id="ARBA00022692"/>
    </source>
</evidence>
<evidence type="ECO:0000256" key="12">
    <source>
        <dbReference type="ARBA" id="ARBA00022958"/>
    </source>
</evidence>
<dbReference type="InterPro" id="IPR013621">
    <property type="entry name" value="Ion_trans_N"/>
</dbReference>
<dbReference type="EMBL" id="SWLE01000014">
    <property type="protein sequence ID" value="TNM92332.1"/>
    <property type="molecule type" value="Genomic_DNA"/>
</dbReference>
<feature type="compositionally biased region" description="Basic and acidic residues" evidence="23">
    <location>
        <begin position="142"/>
        <end position="153"/>
    </location>
</feature>
<dbReference type="SMART" id="SM00100">
    <property type="entry name" value="cNMP"/>
    <property type="match status" value="1"/>
</dbReference>
<feature type="region of interest" description="Disordered" evidence="23">
    <location>
        <begin position="46"/>
        <end position="153"/>
    </location>
</feature>
<feature type="compositionally biased region" description="Polar residues" evidence="23">
    <location>
        <begin position="124"/>
        <end position="141"/>
    </location>
</feature>
<dbReference type="InterPro" id="IPR005821">
    <property type="entry name" value="Ion_trans_dom"/>
</dbReference>